<evidence type="ECO:0000313" key="5">
    <source>
        <dbReference type="Proteomes" id="UP000054837"/>
    </source>
</evidence>
<evidence type="ECO:0000256" key="2">
    <source>
        <dbReference type="PROSITE-ProRule" id="PRU00335"/>
    </source>
</evidence>
<name>A0A0W8I5G8_9MICO</name>
<dbReference type="GO" id="GO:0000976">
    <property type="term" value="F:transcription cis-regulatory region binding"/>
    <property type="evidence" value="ECO:0007669"/>
    <property type="project" value="TreeGrafter"/>
</dbReference>
<keyword evidence="5" id="KW-1185">Reference proteome</keyword>
<dbReference type="InterPro" id="IPR009057">
    <property type="entry name" value="Homeodomain-like_sf"/>
</dbReference>
<dbReference type="PROSITE" id="PS50977">
    <property type="entry name" value="HTH_TETR_2"/>
    <property type="match status" value="1"/>
</dbReference>
<dbReference type="InterPro" id="IPR001647">
    <property type="entry name" value="HTH_TetR"/>
</dbReference>
<accession>A0A0W8I5G8</accession>
<dbReference type="Proteomes" id="UP000054837">
    <property type="component" value="Unassembled WGS sequence"/>
</dbReference>
<dbReference type="PRINTS" id="PR00455">
    <property type="entry name" value="HTHTETR"/>
</dbReference>
<dbReference type="PANTHER" id="PTHR30055:SF200">
    <property type="entry name" value="HTH-TYPE TRANSCRIPTIONAL REPRESSOR BDCR"/>
    <property type="match status" value="1"/>
</dbReference>
<dbReference type="SUPFAM" id="SSF46689">
    <property type="entry name" value="Homeodomain-like"/>
    <property type="match status" value="1"/>
</dbReference>
<dbReference type="InterPro" id="IPR050109">
    <property type="entry name" value="HTH-type_TetR-like_transc_reg"/>
</dbReference>
<dbReference type="EMBL" id="LQBL01000028">
    <property type="protein sequence ID" value="KUG53452.1"/>
    <property type="molecule type" value="Genomic_DNA"/>
</dbReference>
<proteinExistence type="predicted"/>
<dbReference type="SUPFAM" id="SSF48498">
    <property type="entry name" value="Tetracyclin repressor-like, C-terminal domain"/>
    <property type="match status" value="1"/>
</dbReference>
<dbReference type="Gene3D" id="1.10.357.10">
    <property type="entry name" value="Tetracycline Repressor, domain 2"/>
    <property type="match status" value="1"/>
</dbReference>
<dbReference type="InterPro" id="IPR036271">
    <property type="entry name" value="Tet_transcr_reg_TetR-rel_C_sf"/>
</dbReference>
<keyword evidence="1 2" id="KW-0238">DNA-binding</keyword>
<organism evidence="4 5">
    <name type="scientific">Serinicoccus chungangensis</name>
    <dbReference type="NCBI Taxonomy" id="767452"/>
    <lineage>
        <taxon>Bacteria</taxon>
        <taxon>Bacillati</taxon>
        <taxon>Actinomycetota</taxon>
        <taxon>Actinomycetes</taxon>
        <taxon>Micrococcales</taxon>
        <taxon>Ornithinimicrobiaceae</taxon>
        <taxon>Serinicoccus</taxon>
    </lineage>
</organism>
<evidence type="ECO:0000313" key="4">
    <source>
        <dbReference type="EMBL" id="KUG53452.1"/>
    </source>
</evidence>
<reference evidence="4 5" key="1">
    <citation type="submission" date="2015-12" db="EMBL/GenBank/DDBJ databases">
        <title>Serinicoccus chungangenesis strain CD08_5 genome sequencing and assembly.</title>
        <authorList>
            <person name="Chander A.M."/>
            <person name="Kaur G."/>
            <person name="Nair G.R."/>
            <person name="Dhawan D.K."/>
            <person name="Kochhar R.K."/>
            <person name="Mayilraj S."/>
            <person name="Bhadada S.K."/>
        </authorList>
    </citation>
    <scope>NUCLEOTIDE SEQUENCE [LARGE SCALE GENOMIC DNA]</scope>
    <source>
        <strain evidence="4 5">CD08_5</strain>
    </source>
</reference>
<evidence type="ECO:0000259" key="3">
    <source>
        <dbReference type="PROSITE" id="PS50977"/>
    </source>
</evidence>
<evidence type="ECO:0000256" key="1">
    <source>
        <dbReference type="ARBA" id="ARBA00023125"/>
    </source>
</evidence>
<dbReference type="Pfam" id="PF00440">
    <property type="entry name" value="TetR_N"/>
    <property type="match status" value="1"/>
</dbReference>
<dbReference type="RefSeq" id="WP_058891460.1">
    <property type="nucleotide sequence ID" value="NZ_LQBL01000028.1"/>
</dbReference>
<gene>
    <name evidence="4" type="ORF">AVL62_01240</name>
</gene>
<dbReference type="PANTHER" id="PTHR30055">
    <property type="entry name" value="HTH-TYPE TRANSCRIPTIONAL REGULATOR RUTR"/>
    <property type="match status" value="1"/>
</dbReference>
<feature type="DNA-binding region" description="H-T-H motif" evidence="2">
    <location>
        <begin position="27"/>
        <end position="46"/>
    </location>
</feature>
<protein>
    <recommendedName>
        <fullName evidence="3">HTH tetR-type domain-containing protein</fullName>
    </recommendedName>
</protein>
<comment type="caution">
    <text evidence="4">The sequence shown here is derived from an EMBL/GenBank/DDBJ whole genome shotgun (WGS) entry which is preliminary data.</text>
</comment>
<dbReference type="GO" id="GO:0003700">
    <property type="term" value="F:DNA-binding transcription factor activity"/>
    <property type="evidence" value="ECO:0007669"/>
    <property type="project" value="TreeGrafter"/>
</dbReference>
<dbReference type="OrthoDB" id="3196926at2"/>
<sequence>MTKEQTRTRILDAAESLFFTEGIAATGVDRVASVAGVSVVTLYAHAGSKDGLLADVLQRRLDGWRAVWDEQVAAAPVPQERVLAVFDALVAFRARSSSAQWCSFLATASERPASSGGAEGEDRAGELVDADTAGLVGRLRELAAEVDPEQAEVIADTVLLLYNGALASLLRGVPQDPAERAAQAARAALGWQRPG</sequence>
<dbReference type="AlphaFoldDB" id="A0A0W8I5G8"/>
<dbReference type="STRING" id="767452.AVL62_01240"/>
<feature type="domain" description="HTH tetR-type" evidence="3">
    <location>
        <begin position="4"/>
        <end position="64"/>
    </location>
</feature>